<protein>
    <submittedName>
        <fullName evidence="1">Uncharacterized protein</fullName>
    </submittedName>
</protein>
<gene>
    <name evidence="1" type="ORF">OF122_00710</name>
</gene>
<sequence length="58" mass="6586">MTKTPLEAAESRFRSISITEKNGQFAAIRQALQARERKLRDVQKAARLEKRSLPDSDA</sequence>
<dbReference type="Proteomes" id="UP001163882">
    <property type="component" value="Chromosome"/>
</dbReference>
<dbReference type="RefSeq" id="WP_264225978.1">
    <property type="nucleotide sequence ID" value="NZ_CP107716.1"/>
</dbReference>
<keyword evidence="2" id="KW-1185">Reference proteome</keyword>
<accession>A0ABY6IPL1</accession>
<reference evidence="1" key="1">
    <citation type="submission" date="2022-10" db="EMBL/GenBank/DDBJ databases">
        <title>YIM 151497 complete genome.</title>
        <authorList>
            <person name="Chen X."/>
        </authorList>
    </citation>
    <scope>NUCLEOTIDE SEQUENCE</scope>
    <source>
        <strain evidence="1">YIM 151497</strain>
    </source>
</reference>
<evidence type="ECO:0000313" key="1">
    <source>
        <dbReference type="EMBL" id="UYQ72344.1"/>
    </source>
</evidence>
<dbReference type="EMBL" id="CP107716">
    <property type="protein sequence ID" value="UYQ72344.1"/>
    <property type="molecule type" value="Genomic_DNA"/>
</dbReference>
<name>A0ABY6IPL1_9HYPH</name>
<evidence type="ECO:0000313" key="2">
    <source>
        <dbReference type="Proteomes" id="UP001163882"/>
    </source>
</evidence>
<proteinExistence type="predicted"/>
<organism evidence="1 2">
    <name type="scientific">Pelagibacterium flavum</name>
    <dbReference type="NCBI Taxonomy" id="2984530"/>
    <lineage>
        <taxon>Bacteria</taxon>
        <taxon>Pseudomonadati</taxon>
        <taxon>Pseudomonadota</taxon>
        <taxon>Alphaproteobacteria</taxon>
        <taxon>Hyphomicrobiales</taxon>
        <taxon>Devosiaceae</taxon>
        <taxon>Pelagibacterium</taxon>
    </lineage>
</organism>